<dbReference type="RefSeq" id="WP_090165368.1">
    <property type="nucleotide sequence ID" value="NZ_FOFB01000002.1"/>
</dbReference>
<dbReference type="InterPro" id="IPR000531">
    <property type="entry name" value="Beta-barrel_TonB"/>
</dbReference>
<evidence type="ECO:0000256" key="1">
    <source>
        <dbReference type="ARBA" id="ARBA00004571"/>
    </source>
</evidence>
<dbReference type="EMBL" id="FOFB01000002">
    <property type="protein sequence ID" value="SEP78862.1"/>
    <property type="molecule type" value="Genomic_DNA"/>
</dbReference>
<evidence type="ECO:0000256" key="8">
    <source>
        <dbReference type="ARBA" id="ARBA00023170"/>
    </source>
</evidence>
<accession>A0A1H9APX8</accession>
<feature type="domain" description="TonB-dependent receptor plug" evidence="14">
    <location>
        <begin position="294"/>
        <end position="373"/>
    </location>
</feature>
<evidence type="ECO:0000259" key="13">
    <source>
        <dbReference type="Pfam" id="PF00593"/>
    </source>
</evidence>
<dbReference type="PANTHER" id="PTHR30069:SF29">
    <property type="entry name" value="HEMOGLOBIN AND HEMOGLOBIN-HAPTOGLOBIN-BINDING PROTEIN 1-RELATED"/>
    <property type="match status" value="1"/>
</dbReference>
<evidence type="ECO:0000256" key="5">
    <source>
        <dbReference type="ARBA" id="ARBA00022729"/>
    </source>
</evidence>
<gene>
    <name evidence="15" type="ORF">SAMN05444359_102186</name>
</gene>
<evidence type="ECO:0000256" key="6">
    <source>
        <dbReference type="ARBA" id="ARBA00023077"/>
    </source>
</evidence>
<dbReference type="SUPFAM" id="SSF56935">
    <property type="entry name" value="Porins"/>
    <property type="match status" value="1"/>
</dbReference>
<evidence type="ECO:0000256" key="7">
    <source>
        <dbReference type="ARBA" id="ARBA00023136"/>
    </source>
</evidence>
<dbReference type="InterPro" id="IPR037066">
    <property type="entry name" value="Plug_dom_sf"/>
</dbReference>
<feature type="region of interest" description="Disordered" evidence="12">
    <location>
        <begin position="42"/>
        <end position="61"/>
    </location>
</feature>
<dbReference type="OrthoDB" id="9803050at2"/>
<evidence type="ECO:0000259" key="14">
    <source>
        <dbReference type="Pfam" id="PF07715"/>
    </source>
</evidence>
<evidence type="ECO:0000313" key="16">
    <source>
        <dbReference type="Proteomes" id="UP000199021"/>
    </source>
</evidence>
<dbReference type="GO" id="GO:0009279">
    <property type="term" value="C:cell outer membrane"/>
    <property type="evidence" value="ECO:0007669"/>
    <property type="project" value="UniProtKB-SubCell"/>
</dbReference>
<dbReference type="AlphaFoldDB" id="A0A1H9APX8"/>
<organism evidence="15 16">
    <name type="scientific">Neolewinella agarilytica</name>
    <dbReference type="NCBI Taxonomy" id="478744"/>
    <lineage>
        <taxon>Bacteria</taxon>
        <taxon>Pseudomonadati</taxon>
        <taxon>Bacteroidota</taxon>
        <taxon>Saprospiria</taxon>
        <taxon>Saprospirales</taxon>
        <taxon>Lewinellaceae</taxon>
        <taxon>Neolewinella</taxon>
    </lineage>
</organism>
<dbReference type="GO" id="GO:0015344">
    <property type="term" value="F:siderophore uptake transmembrane transporter activity"/>
    <property type="evidence" value="ECO:0007669"/>
    <property type="project" value="TreeGrafter"/>
</dbReference>
<comment type="similarity">
    <text evidence="10 11">Belongs to the TonB-dependent receptor family.</text>
</comment>
<keyword evidence="5" id="KW-0732">Signal</keyword>
<evidence type="ECO:0000256" key="10">
    <source>
        <dbReference type="PROSITE-ProRule" id="PRU01360"/>
    </source>
</evidence>
<dbReference type="GO" id="GO:0044718">
    <property type="term" value="P:siderophore transmembrane transport"/>
    <property type="evidence" value="ECO:0007669"/>
    <property type="project" value="TreeGrafter"/>
</dbReference>
<keyword evidence="8 15" id="KW-0675">Receptor</keyword>
<dbReference type="InParanoid" id="A0A1H9APX8"/>
<keyword evidence="6 11" id="KW-0798">TonB box</keyword>
<protein>
    <submittedName>
        <fullName evidence="15">TonB dependent receptor</fullName>
    </submittedName>
</protein>
<dbReference type="InterPro" id="IPR036942">
    <property type="entry name" value="Beta-barrel_TonB_sf"/>
</dbReference>
<keyword evidence="7 10" id="KW-0472">Membrane</keyword>
<dbReference type="Gene3D" id="2.40.170.20">
    <property type="entry name" value="TonB-dependent receptor, beta-barrel domain"/>
    <property type="match status" value="1"/>
</dbReference>
<evidence type="ECO:0000256" key="3">
    <source>
        <dbReference type="ARBA" id="ARBA00022452"/>
    </source>
</evidence>
<evidence type="ECO:0000256" key="9">
    <source>
        <dbReference type="ARBA" id="ARBA00023237"/>
    </source>
</evidence>
<evidence type="ECO:0000313" key="15">
    <source>
        <dbReference type="EMBL" id="SEP78862.1"/>
    </source>
</evidence>
<evidence type="ECO:0000256" key="12">
    <source>
        <dbReference type="SAM" id="MobiDB-lite"/>
    </source>
</evidence>
<keyword evidence="3 10" id="KW-1134">Transmembrane beta strand</keyword>
<dbReference type="STRING" id="478744.SAMN05444359_102186"/>
<proteinExistence type="inferred from homology"/>
<keyword evidence="4 10" id="KW-0812">Transmembrane</keyword>
<comment type="subcellular location">
    <subcellularLocation>
        <location evidence="1 10">Cell outer membrane</location>
        <topology evidence="1 10">Multi-pass membrane protein</topology>
    </subcellularLocation>
</comment>
<evidence type="ECO:0000256" key="11">
    <source>
        <dbReference type="RuleBase" id="RU003357"/>
    </source>
</evidence>
<keyword evidence="2 10" id="KW-0813">Transport</keyword>
<dbReference type="Pfam" id="PF07715">
    <property type="entry name" value="Plug"/>
    <property type="match status" value="1"/>
</dbReference>
<dbReference type="Gene3D" id="2.170.130.10">
    <property type="entry name" value="TonB-dependent receptor, plug domain"/>
    <property type="match status" value="1"/>
</dbReference>
<reference evidence="16" key="1">
    <citation type="submission" date="2016-10" db="EMBL/GenBank/DDBJ databases">
        <authorList>
            <person name="Varghese N."/>
            <person name="Submissions S."/>
        </authorList>
    </citation>
    <scope>NUCLEOTIDE SEQUENCE [LARGE SCALE GENOMIC DNA]</scope>
    <source>
        <strain evidence="16">DSM 24740</strain>
    </source>
</reference>
<keyword evidence="16" id="KW-1185">Reference proteome</keyword>
<dbReference type="InterPro" id="IPR039426">
    <property type="entry name" value="TonB-dep_rcpt-like"/>
</dbReference>
<dbReference type="PROSITE" id="PS52016">
    <property type="entry name" value="TONB_DEPENDENT_REC_3"/>
    <property type="match status" value="1"/>
</dbReference>
<dbReference type="PANTHER" id="PTHR30069">
    <property type="entry name" value="TONB-DEPENDENT OUTER MEMBRANE RECEPTOR"/>
    <property type="match status" value="1"/>
</dbReference>
<dbReference type="InterPro" id="IPR012910">
    <property type="entry name" value="Plug_dom"/>
</dbReference>
<sequence length="936" mass="104481">MMIRKYKVRKRRNDQVLGQRGCSKNLPGRFEDRFTLLQATRSAGSGTSKRRGATFERPGAPLNRPGSSGTFFLLFFFLWTTALSSQSSPTGSFTARFSDQPLVEAVRQLEQDFGLTFSFLESTLKDKQANCLFQDAAWEEVADCLFRPHGIKVIYLDDKQIALRAGTEADLSDWTIRLRTVGTDGTPLPFVSVGLASRGISLVTDEEGLLEATLRAAPADSLSLHYLGYSVRRYSPEELSGPGHLNVVLRPTSIELVSVTVTEYLTDGISATEDGRRVIIDPNQVDVLPGFANREVMRNLSLLPGINNLNETAGDISIRGGTPDQNLVLWDGIPVYPSGHYFGMISNFAPELVETMDVWRGQADAEYGGRVSGVIRMKTEEEVAKRFTGGGGASFLQTDAWGRVPFFNGKSDLQLSVRSSLPALLDGPTYKGYRDQALQGSLIGEALAREGTEQRADEDFRFRELNGRWLFRPDHRQYFRLSGFCQDDELDYSLGQSGEPGSFTDALDSGNSGISLQYGRQLGKEREVEVQLIHTDFANRGENVYDGRIGSLTISRESGIRETSAKVNYRSRLHKTGWFKTGLQWQEYGYNFGLAAENSFGSLREASIRDGNARAVSAFGSYSWTPAKPLHLEAGLRLPWYANTQKLYPELRLNGSYRLTDQWLLKAGYGANHQFPVQVLELNEERISTSAPLWTLADGIDFQVQSGREASLGIAGDIGTFFLDLELYHKKVTGLSSTELDKESTGFPTGDSRATGMDLLVKKRWGGFRSWVIYSLSKTDWLFPTVTEGYFPADNDRRHQLRLMQSYGVDRWTFSLGWRMYSGGRYTNFKVGPTRANGGGLQADLIPEDINAESLPLYHRLDLSVSYDWSSSKLNGHTGELSFSLLNLYGRENVLGRGFLLAEREDPLPGQRRFFRQRVDRLGLALTPNLSVRVGW</sequence>
<dbReference type="Proteomes" id="UP000199021">
    <property type="component" value="Unassembled WGS sequence"/>
</dbReference>
<name>A0A1H9APX8_9BACT</name>
<keyword evidence="9 10" id="KW-0998">Cell outer membrane</keyword>
<feature type="domain" description="TonB-dependent receptor-like beta-barrel" evidence="13">
    <location>
        <begin position="453"/>
        <end position="888"/>
    </location>
</feature>
<dbReference type="Pfam" id="PF00593">
    <property type="entry name" value="TonB_dep_Rec_b-barrel"/>
    <property type="match status" value="1"/>
</dbReference>
<evidence type="ECO:0000256" key="2">
    <source>
        <dbReference type="ARBA" id="ARBA00022448"/>
    </source>
</evidence>
<evidence type="ECO:0000256" key="4">
    <source>
        <dbReference type="ARBA" id="ARBA00022692"/>
    </source>
</evidence>